<proteinExistence type="predicted"/>
<accession>A0A8H8D723</accession>
<feature type="region of interest" description="Disordered" evidence="1">
    <location>
        <begin position="61"/>
        <end position="119"/>
    </location>
</feature>
<comment type="caution">
    <text evidence="2">The sequence shown here is derived from an EMBL/GenBank/DDBJ whole genome shotgun (WGS) entry which is preliminary data.</text>
</comment>
<dbReference type="AlphaFoldDB" id="A0A8H8D723"/>
<sequence>MLFKNLNFQLHNRSVGRPRPSTYSEYCADLRLLDNDLSQFRAFQNRKGFRRTNAYVPSIRARANGLDPSRECRTPKSSQRLGQGRRRPNRQRSLHTLRQARALRESVPKRGPPESIPRTRECCVVRG</sequence>
<feature type="compositionally biased region" description="Basic residues" evidence="1">
    <location>
        <begin position="83"/>
        <end position="95"/>
    </location>
</feature>
<evidence type="ECO:0000313" key="3">
    <source>
        <dbReference type="Proteomes" id="UP000670092"/>
    </source>
</evidence>
<dbReference type="VEuPathDB" id="FungiDB:I7I52_02229"/>
<evidence type="ECO:0000256" key="1">
    <source>
        <dbReference type="SAM" id="MobiDB-lite"/>
    </source>
</evidence>
<gene>
    <name evidence="2" type="ORF">I7I52_02229</name>
</gene>
<protein>
    <submittedName>
        <fullName evidence="2">Uncharacterized protein</fullName>
    </submittedName>
</protein>
<organism evidence="2 3">
    <name type="scientific">Ajellomyces capsulatus</name>
    <name type="common">Darling's disease fungus</name>
    <name type="synonym">Histoplasma capsulatum</name>
    <dbReference type="NCBI Taxonomy" id="5037"/>
    <lineage>
        <taxon>Eukaryota</taxon>
        <taxon>Fungi</taxon>
        <taxon>Dikarya</taxon>
        <taxon>Ascomycota</taxon>
        <taxon>Pezizomycotina</taxon>
        <taxon>Eurotiomycetes</taxon>
        <taxon>Eurotiomycetidae</taxon>
        <taxon>Onygenales</taxon>
        <taxon>Ajellomycetaceae</taxon>
        <taxon>Histoplasma</taxon>
    </lineage>
</organism>
<dbReference type="EMBL" id="JAEVHI010000001">
    <property type="protein sequence ID" value="KAG5304036.1"/>
    <property type="molecule type" value="Genomic_DNA"/>
</dbReference>
<evidence type="ECO:0000313" key="2">
    <source>
        <dbReference type="EMBL" id="KAG5304036.1"/>
    </source>
</evidence>
<feature type="compositionally biased region" description="Basic and acidic residues" evidence="1">
    <location>
        <begin position="102"/>
        <end position="119"/>
    </location>
</feature>
<name>A0A8H8D723_AJECA</name>
<reference evidence="2 3" key="1">
    <citation type="submission" date="2021-01" db="EMBL/GenBank/DDBJ databases">
        <title>Chromosome-level genome assembly of a human fungal pathogen reveals clustering of transcriptionally co-regulated genes.</title>
        <authorList>
            <person name="Voorhies M."/>
            <person name="Cohen S."/>
            <person name="Shea T.P."/>
            <person name="Petrus S."/>
            <person name="Munoz J.F."/>
            <person name="Poplawski S."/>
            <person name="Goldman W.E."/>
            <person name="Michael T."/>
            <person name="Cuomo C.A."/>
            <person name="Sil A."/>
            <person name="Beyhan S."/>
        </authorList>
    </citation>
    <scope>NUCLEOTIDE SEQUENCE [LARGE SCALE GENOMIC DNA]</scope>
    <source>
        <strain evidence="2 3">G184AR</strain>
    </source>
</reference>
<dbReference type="Proteomes" id="UP000670092">
    <property type="component" value="Unassembled WGS sequence"/>
</dbReference>